<accession>A0ABY5LD37</accession>
<name>A0ABY5LD37_9SPHN</name>
<evidence type="ECO:0000256" key="1">
    <source>
        <dbReference type="SAM" id="MobiDB-lite"/>
    </source>
</evidence>
<dbReference type="Proteomes" id="UP001058533">
    <property type="component" value="Chromosome"/>
</dbReference>
<dbReference type="EMBL" id="CP101740">
    <property type="protein sequence ID" value="UUL84021.1"/>
    <property type="molecule type" value="Genomic_DNA"/>
</dbReference>
<organism evidence="3 4">
    <name type="scientific">Sphingomonas qomolangmaensis</name>
    <dbReference type="NCBI Taxonomy" id="2918765"/>
    <lineage>
        <taxon>Bacteria</taxon>
        <taxon>Pseudomonadati</taxon>
        <taxon>Pseudomonadota</taxon>
        <taxon>Alphaproteobacteria</taxon>
        <taxon>Sphingomonadales</taxon>
        <taxon>Sphingomonadaceae</taxon>
        <taxon>Sphingomonas</taxon>
    </lineage>
</organism>
<dbReference type="RefSeq" id="WP_256507856.1">
    <property type="nucleotide sequence ID" value="NZ_CP101740.1"/>
</dbReference>
<feature type="transmembrane region" description="Helical" evidence="2">
    <location>
        <begin position="44"/>
        <end position="65"/>
    </location>
</feature>
<evidence type="ECO:0000313" key="3">
    <source>
        <dbReference type="EMBL" id="UUL84021.1"/>
    </source>
</evidence>
<keyword evidence="2" id="KW-0472">Membrane</keyword>
<keyword evidence="2" id="KW-1133">Transmembrane helix</keyword>
<feature type="region of interest" description="Disordered" evidence="1">
    <location>
        <begin position="1"/>
        <end position="22"/>
    </location>
</feature>
<evidence type="ECO:0000256" key="2">
    <source>
        <dbReference type="SAM" id="Phobius"/>
    </source>
</evidence>
<feature type="compositionally biased region" description="Basic and acidic residues" evidence="1">
    <location>
        <begin position="1"/>
        <end position="11"/>
    </location>
</feature>
<reference evidence="3" key="1">
    <citation type="submission" date="2022-07" db="EMBL/GenBank/DDBJ databases">
        <title>Sphingomonas sp. nov., a novel bacterium isolated from the north slope of the Mount Everest.</title>
        <authorList>
            <person name="Cui X."/>
            <person name="Liu Y."/>
        </authorList>
    </citation>
    <scope>NUCLEOTIDE SEQUENCE</scope>
    <source>
        <strain evidence="3">S5-59</strain>
    </source>
</reference>
<gene>
    <name evidence="3" type="ORF">NMP03_07490</name>
</gene>
<evidence type="ECO:0000313" key="4">
    <source>
        <dbReference type="Proteomes" id="UP001058533"/>
    </source>
</evidence>
<keyword evidence="4" id="KW-1185">Reference proteome</keyword>
<keyword evidence="2" id="KW-0812">Transmembrane</keyword>
<sequence>MNDENIERSGEDPAPDTPGSGRRAWFIYSVIPGRFSAAPASIEGWLVLLGLPAINLLFLLGMRSLLGSDSVLLLVIGLLSLAATLVTIFTIARIRGRPHR</sequence>
<proteinExistence type="predicted"/>
<feature type="transmembrane region" description="Helical" evidence="2">
    <location>
        <begin position="71"/>
        <end position="92"/>
    </location>
</feature>
<protein>
    <submittedName>
        <fullName evidence="3">Uncharacterized protein</fullName>
    </submittedName>
</protein>